<accession>V9KSL0</accession>
<evidence type="ECO:0000313" key="4">
    <source>
        <dbReference type="EMBL" id="AFP01380.1"/>
    </source>
</evidence>
<dbReference type="GO" id="GO:0046856">
    <property type="term" value="P:phosphatidylinositol dephosphorylation"/>
    <property type="evidence" value="ECO:0007669"/>
    <property type="project" value="TreeGrafter"/>
</dbReference>
<dbReference type="GO" id="GO:0005737">
    <property type="term" value="C:cytoplasm"/>
    <property type="evidence" value="ECO:0007669"/>
    <property type="project" value="TreeGrafter"/>
</dbReference>
<dbReference type="InterPro" id="IPR030564">
    <property type="entry name" value="Myotubularin"/>
</dbReference>
<evidence type="ECO:0000259" key="3">
    <source>
        <dbReference type="PROSITE" id="PS51339"/>
    </source>
</evidence>
<dbReference type="InterPro" id="IPR010569">
    <property type="entry name" value="Myotubularin-like_Pase_dom"/>
</dbReference>
<dbReference type="InterPro" id="IPR011993">
    <property type="entry name" value="PH-like_dom_sf"/>
</dbReference>
<feature type="domain" description="Myotubularin phosphatase" evidence="3">
    <location>
        <begin position="166"/>
        <end position="555"/>
    </location>
</feature>
<name>V9KSL0_CALMI</name>
<dbReference type="Gene3D" id="2.30.29.30">
    <property type="entry name" value="Pleckstrin-homology domain (PH domain)/Phosphotyrosine-binding domain (PTB)"/>
    <property type="match status" value="1"/>
</dbReference>
<dbReference type="SUPFAM" id="SSF50729">
    <property type="entry name" value="PH domain-like"/>
    <property type="match status" value="1"/>
</dbReference>
<dbReference type="SUPFAM" id="SSF52799">
    <property type="entry name" value="(Phosphotyrosine protein) phosphatases II"/>
    <property type="match status" value="1"/>
</dbReference>
<proteinExistence type="evidence at transcript level"/>
<evidence type="ECO:0000256" key="1">
    <source>
        <dbReference type="ARBA" id="ARBA00007471"/>
    </source>
</evidence>
<dbReference type="PANTHER" id="PTHR10807">
    <property type="entry name" value="MYOTUBULARIN-RELATED"/>
    <property type="match status" value="1"/>
</dbReference>
<feature type="region of interest" description="Disordered" evidence="2">
    <location>
        <begin position="533"/>
        <end position="555"/>
    </location>
</feature>
<dbReference type="Pfam" id="PF06602">
    <property type="entry name" value="Myotub-related"/>
    <property type="match status" value="2"/>
</dbReference>
<feature type="region of interest" description="Disordered" evidence="2">
    <location>
        <begin position="458"/>
        <end position="482"/>
    </location>
</feature>
<comment type="similarity">
    <text evidence="1">Belongs to the protein-tyrosine phosphatase family. Non-receptor class myotubularin subfamily.</text>
</comment>
<dbReference type="InterPro" id="IPR029021">
    <property type="entry name" value="Prot-tyrosine_phosphatase-like"/>
</dbReference>
<reference evidence="4" key="1">
    <citation type="journal article" date="2014" name="Nature">
        <title>Elephant shark genome provides unique insights into gnathostome evolution.</title>
        <authorList>
            <consortium name="International Elephant Shark Genome Sequencing Consortium"/>
            <person name="Venkatesh B."/>
            <person name="Lee A.P."/>
            <person name="Ravi V."/>
            <person name="Maurya A.K."/>
            <person name="Lian M.M."/>
            <person name="Swann J.B."/>
            <person name="Ohta Y."/>
            <person name="Flajnik M.F."/>
            <person name="Sutoh Y."/>
            <person name="Kasahara M."/>
            <person name="Hoon S."/>
            <person name="Gangu V."/>
            <person name="Roy S.W."/>
            <person name="Irimia M."/>
            <person name="Korzh V."/>
            <person name="Kondrychyn I."/>
            <person name="Lim Z.W."/>
            <person name="Tay B.H."/>
            <person name="Tohari S."/>
            <person name="Kong K.W."/>
            <person name="Ho S."/>
            <person name="Lorente-Galdos B."/>
            <person name="Quilez J."/>
            <person name="Marques-Bonet T."/>
            <person name="Raney B.J."/>
            <person name="Ingham P.W."/>
            <person name="Tay A."/>
            <person name="Hillier L.W."/>
            <person name="Minx P."/>
            <person name="Boehm T."/>
            <person name="Wilson R.K."/>
            <person name="Brenner S."/>
            <person name="Warren W.C."/>
        </authorList>
    </citation>
    <scope>NUCLEOTIDE SEQUENCE</scope>
    <source>
        <tissue evidence="4">Gills</tissue>
    </source>
</reference>
<dbReference type="PANTHER" id="PTHR10807:SF51">
    <property type="entry name" value="MYOTUBULARIN-RELATED PROTEIN 11"/>
    <property type="match status" value="1"/>
</dbReference>
<organism evidence="4">
    <name type="scientific">Callorhinchus milii</name>
    <name type="common">Ghost shark</name>
    <dbReference type="NCBI Taxonomy" id="7868"/>
    <lineage>
        <taxon>Eukaryota</taxon>
        <taxon>Metazoa</taxon>
        <taxon>Chordata</taxon>
        <taxon>Craniata</taxon>
        <taxon>Vertebrata</taxon>
        <taxon>Chondrichthyes</taxon>
        <taxon>Holocephali</taxon>
        <taxon>Chimaeriformes</taxon>
        <taxon>Callorhinchidae</taxon>
        <taxon>Callorhinchus</taxon>
    </lineage>
</organism>
<sequence>ATGIKLLPGEKVRGQAGGVRLGGTGRVMGGVDGSLVCTNFRLAFRPADVRANQDSGQSLLLSDNDVALTCIDRVVAASSTKSKVLRPRQRLKFQPEEVTFHCKDFRILRFQFDADSRAREIVSLVAQSFQPTCLHDLFAFHFLQEPSLVPGDGHAGGAAGWRTRTFESTRDWQSELERTSAQGWRLSLANQRFEMSPSLAQCVVVPRPISETDIKTAFAHFTDGRIPRWQWHHPRGGDLLRMSQFQSHSCPDREAVSKLEDLMYGNHQKLVIADLTDDLPNPTEIQAAYVRLRSLCVAESPATLKESDDKWLSTLETTRWLEFVRLCLRKAGVLSALLANHSLTVILQESDDRDLSCLISSLLQVMLDPECRTLAGFQALIQKEWVVGGHRFTDRLNPLQHSHKDESPIFLLFLDCVWQLVETDPTLFEFTDTYLIVLQDSSQLLLFGTFLFNSQRERERSQQARPPEVPPATLGFGGSRASLRSSVKPERVVLKGGYFAREEAKRPLPSVWDWLLQMASEHRTLLYSPLYRPEAPTQNGTPELDTPQQVSVRSL</sequence>
<evidence type="ECO:0000256" key="2">
    <source>
        <dbReference type="SAM" id="MobiDB-lite"/>
    </source>
</evidence>
<dbReference type="EMBL" id="JW868862">
    <property type="protein sequence ID" value="AFP01380.1"/>
    <property type="molecule type" value="mRNA"/>
</dbReference>
<protein>
    <submittedName>
        <fullName evidence="4">Myotubularin-related protein 10</fullName>
    </submittedName>
</protein>
<dbReference type="GO" id="GO:0016020">
    <property type="term" value="C:membrane"/>
    <property type="evidence" value="ECO:0007669"/>
    <property type="project" value="TreeGrafter"/>
</dbReference>
<feature type="compositionally biased region" description="Polar residues" evidence="2">
    <location>
        <begin position="536"/>
        <end position="555"/>
    </location>
</feature>
<feature type="non-terminal residue" evidence="4">
    <location>
        <position position="1"/>
    </location>
</feature>
<dbReference type="PROSITE" id="PS51339">
    <property type="entry name" value="PPASE_MYOTUBULARIN"/>
    <property type="match status" value="1"/>
</dbReference>
<dbReference type="AlphaFoldDB" id="V9KSL0"/>